<dbReference type="Pfam" id="PF09548">
    <property type="entry name" value="Spore_III_AB"/>
    <property type="match status" value="1"/>
</dbReference>
<dbReference type="InterPro" id="IPR014198">
    <property type="entry name" value="Spore_III_AB"/>
</dbReference>
<keyword evidence="1" id="KW-0472">Membrane</keyword>
<gene>
    <name evidence="2" type="ORF">BACCAP_02038</name>
</gene>
<accession>A6NV03</accession>
<keyword evidence="1" id="KW-0812">Transmembrane</keyword>
<comment type="caution">
    <text evidence="2">The sequence shown here is derived from an EMBL/GenBank/DDBJ whole genome shotgun (WGS) entry which is preliminary data.</text>
</comment>
<dbReference type="OrthoDB" id="1862070at2"/>
<dbReference type="EMBL" id="AAXG02000012">
    <property type="protein sequence ID" value="EDN00204.1"/>
    <property type="molecule type" value="Genomic_DNA"/>
</dbReference>
<dbReference type="RefSeq" id="WP_006572577.1">
    <property type="nucleotide sequence ID" value="NZ_AAXG02000012.1"/>
</dbReference>
<reference evidence="2 3" key="2">
    <citation type="submission" date="2007-06" db="EMBL/GenBank/DDBJ databases">
        <title>Draft genome sequence of Pseudoflavonifractor capillosus ATCC 29799.</title>
        <authorList>
            <person name="Sudarsanam P."/>
            <person name="Ley R."/>
            <person name="Guruge J."/>
            <person name="Turnbaugh P.J."/>
            <person name="Mahowald M."/>
            <person name="Liep D."/>
            <person name="Gordon J."/>
        </authorList>
    </citation>
    <scope>NUCLEOTIDE SEQUENCE [LARGE SCALE GENOMIC DNA]</scope>
    <source>
        <strain evidence="2 3">ATCC 29799</strain>
    </source>
</reference>
<evidence type="ECO:0000313" key="3">
    <source>
        <dbReference type="Proteomes" id="UP000003639"/>
    </source>
</evidence>
<dbReference type="AlphaFoldDB" id="A6NV03"/>
<keyword evidence="3" id="KW-1185">Reference proteome</keyword>
<evidence type="ECO:0000256" key="1">
    <source>
        <dbReference type="SAM" id="Phobius"/>
    </source>
</evidence>
<dbReference type="Proteomes" id="UP000003639">
    <property type="component" value="Unassembled WGS sequence"/>
</dbReference>
<sequence length="170" mass="18608">MLRLLGAVLLTGGAGALGFGAAARLNRRVHVLRLFTEALERMERELSFRLTSIPELFALLSDQLSPPVGIFFARCRGNLFRLGEERLEDLWRNTLAESDLELEPEEQQILETLGGILGRYDGEGQTQALALARAQLEQCLEAAVAERNKMGKVYGALGLAAGAFLVIVLL</sequence>
<reference evidence="2 3" key="1">
    <citation type="submission" date="2007-04" db="EMBL/GenBank/DDBJ databases">
        <authorList>
            <person name="Fulton L."/>
            <person name="Clifton S."/>
            <person name="Fulton B."/>
            <person name="Xu J."/>
            <person name="Minx P."/>
            <person name="Pepin K.H."/>
            <person name="Johnson M."/>
            <person name="Thiruvilangam P."/>
            <person name="Bhonagiri V."/>
            <person name="Nash W.E."/>
            <person name="Mardis E.R."/>
            <person name="Wilson R.K."/>
        </authorList>
    </citation>
    <scope>NUCLEOTIDE SEQUENCE [LARGE SCALE GENOMIC DNA]</scope>
    <source>
        <strain evidence="2 3">ATCC 29799</strain>
    </source>
</reference>
<keyword evidence="1" id="KW-1133">Transmembrane helix</keyword>
<dbReference type="eggNOG" id="ENOG5032S0Q">
    <property type="taxonomic scope" value="Bacteria"/>
</dbReference>
<dbReference type="PIRSF" id="PIRSF021435">
    <property type="entry name" value="SpoIIIAB"/>
    <property type="match status" value="1"/>
</dbReference>
<dbReference type="STRING" id="411467.BACCAP_02038"/>
<organism evidence="2 3">
    <name type="scientific">Pseudoflavonifractor capillosus ATCC 29799</name>
    <dbReference type="NCBI Taxonomy" id="411467"/>
    <lineage>
        <taxon>Bacteria</taxon>
        <taxon>Bacillati</taxon>
        <taxon>Bacillota</taxon>
        <taxon>Clostridia</taxon>
        <taxon>Eubacteriales</taxon>
        <taxon>Oscillospiraceae</taxon>
        <taxon>Pseudoflavonifractor</taxon>
    </lineage>
</organism>
<feature type="transmembrane region" description="Helical" evidence="1">
    <location>
        <begin position="153"/>
        <end position="169"/>
    </location>
</feature>
<proteinExistence type="predicted"/>
<evidence type="ECO:0000313" key="2">
    <source>
        <dbReference type="EMBL" id="EDN00204.1"/>
    </source>
</evidence>
<protein>
    <submittedName>
        <fullName evidence="2">Putative stage III sporulation protein AB</fullName>
    </submittedName>
</protein>
<name>A6NV03_9FIRM</name>